<evidence type="ECO:0000256" key="3">
    <source>
        <dbReference type="ARBA" id="ARBA00013253"/>
    </source>
</evidence>
<keyword evidence="5 14" id="KW-0808">Transferase</keyword>
<dbReference type="EMBL" id="JADGIK010000002">
    <property type="protein sequence ID" value="MBF0596509.1"/>
    <property type="molecule type" value="Genomic_DNA"/>
</dbReference>
<name>A0A8J7K3S1_9FLAO</name>
<evidence type="ECO:0000256" key="5">
    <source>
        <dbReference type="ARBA" id="ARBA00022679"/>
    </source>
</evidence>
<evidence type="ECO:0000256" key="8">
    <source>
        <dbReference type="ARBA" id="ARBA00022840"/>
    </source>
</evidence>
<keyword evidence="9" id="KW-0289">Folate biosynthesis</keyword>
<proteinExistence type="inferred from homology"/>
<dbReference type="InterPro" id="IPR035907">
    <property type="entry name" value="Hppk_sf"/>
</dbReference>
<dbReference type="GO" id="GO:0046654">
    <property type="term" value="P:tetrahydrofolate biosynthetic process"/>
    <property type="evidence" value="ECO:0007669"/>
    <property type="project" value="UniProtKB-UniPathway"/>
</dbReference>
<dbReference type="InterPro" id="IPR000550">
    <property type="entry name" value="Hppk"/>
</dbReference>
<evidence type="ECO:0000313" key="14">
    <source>
        <dbReference type="EMBL" id="MBF0596509.1"/>
    </source>
</evidence>
<dbReference type="GO" id="GO:0046656">
    <property type="term" value="P:folic acid biosynthetic process"/>
    <property type="evidence" value="ECO:0007669"/>
    <property type="project" value="UniProtKB-KW"/>
</dbReference>
<organism evidence="14 15">
    <name type="scientific">Faecalibacter rhinopitheci</name>
    <dbReference type="NCBI Taxonomy" id="2779678"/>
    <lineage>
        <taxon>Bacteria</taxon>
        <taxon>Pseudomonadati</taxon>
        <taxon>Bacteroidota</taxon>
        <taxon>Flavobacteriia</taxon>
        <taxon>Flavobacteriales</taxon>
        <taxon>Weeksellaceae</taxon>
        <taxon>Faecalibacter</taxon>
    </lineage>
</organism>
<dbReference type="AlphaFoldDB" id="A0A8J7K3S1"/>
<evidence type="ECO:0000256" key="4">
    <source>
        <dbReference type="ARBA" id="ARBA00016218"/>
    </source>
</evidence>
<accession>A0A8J7K3S1</accession>
<dbReference type="Pfam" id="PF01288">
    <property type="entry name" value="HPPK"/>
    <property type="match status" value="1"/>
</dbReference>
<evidence type="ECO:0000313" key="15">
    <source>
        <dbReference type="Proteomes" id="UP000608754"/>
    </source>
</evidence>
<dbReference type="UniPathway" id="UPA00077">
    <property type="reaction ID" value="UER00155"/>
</dbReference>
<keyword evidence="15" id="KW-1185">Reference proteome</keyword>
<dbReference type="NCBIfam" id="TIGR01498">
    <property type="entry name" value="folK"/>
    <property type="match status" value="1"/>
</dbReference>
<dbReference type="GO" id="GO:0003848">
    <property type="term" value="F:2-amino-4-hydroxy-6-hydroxymethyldihydropteridine diphosphokinase activity"/>
    <property type="evidence" value="ECO:0007669"/>
    <property type="project" value="UniProtKB-EC"/>
</dbReference>
<dbReference type="PANTHER" id="PTHR43071">
    <property type="entry name" value="2-AMINO-4-HYDROXY-6-HYDROXYMETHYLDIHYDROPTERIDINE PYROPHOSPHOKINASE"/>
    <property type="match status" value="1"/>
</dbReference>
<comment type="function">
    <text evidence="10">Catalyzes the transfer of pyrophosphate from adenosine triphosphate (ATP) to 6-hydroxymethyl-7,8-dihydropterin, an enzymatic step in folate biosynthesis pathway.</text>
</comment>
<evidence type="ECO:0000256" key="10">
    <source>
        <dbReference type="ARBA" id="ARBA00029409"/>
    </source>
</evidence>
<dbReference type="EC" id="2.7.6.3" evidence="3"/>
<evidence type="ECO:0000256" key="11">
    <source>
        <dbReference type="ARBA" id="ARBA00029766"/>
    </source>
</evidence>
<keyword evidence="6" id="KW-0547">Nucleotide-binding</keyword>
<comment type="caution">
    <text evidence="14">The sequence shown here is derived from an EMBL/GenBank/DDBJ whole genome shotgun (WGS) entry which is preliminary data.</text>
</comment>
<dbReference type="GO" id="GO:0016301">
    <property type="term" value="F:kinase activity"/>
    <property type="evidence" value="ECO:0007669"/>
    <property type="project" value="UniProtKB-KW"/>
</dbReference>
<evidence type="ECO:0000256" key="1">
    <source>
        <dbReference type="ARBA" id="ARBA00005051"/>
    </source>
</evidence>
<keyword evidence="8" id="KW-0067">ATP-binding</keyword>
<comment type="pathway">
    <text evidence="1">Cofactor biosynthesis; tetrahydrofolate biosynthesis; 2-amino-4-hydroxy-6-hydroxymethyl-7,8-dihydropteridine diphosphate from 7,8-dihydroneopterin triphosphate: step 4/4.</text>
</comment>
<dbReference type="PANTHER" id="PTHR43071:SF1">
    <property type="entry name" value="2-AMINO-4-HYDROXY-6-HYDROXYMETHYLDIHYDROPTERIDINE PYROPHOSPHOKINASE"/>
    <property type="match status" value="1"/>
</dbReference>
<evidence type="ECO:0000256" key="7">
    <source>
        <dbReference type="ARBA" id="ARBA00022777"/>
    </source>
</evidence>
<keyword evidence="7" id="KW-0418">Kinase</keyword>
<dbReference type="SUPFAM" id="SSF55083">
    <property type="entry name" value="6-hydroxymethyl-7,8-dihydropterin pyrophosphokinase, HPPK"/>
    <property type="match status" value="1"/>
</dbReference>
<evidence type="ECO:0000256" key="12">
    <source>
        <dbReference type="ARBA" id="ARBA00033413"/>
    </source>
</evidence>
<dbReference type="Gene3D" id="3.30.70.560">
    <property type="entry name" value="7,8-Dihydro-6-hydroxymethylpterin-pyrophosphokinase HPPK"/>
    <property type="match status" value="1"/>
</dbReference>
<protein>
    <recommendedName>
        <fullName evidence="4">2-amino-4-hydroxy-6-hydroxymethyldihydropteridine pyrophosphokinase</fullName>
        <ecNumber evidence="3">2.7.6.3</ecNumber>
    </recommendedName>
    <alternativeName>
        <fullName evidence="11">6-hydroxymethyl-7,8-dihydropterin pyrophosphokinase</fullName>
    </alternativeName>
    <alternativeName>
        <fullName evidence="12">7,8-dihydro-6-hydroxymethylpterin-pyrophosphokinase</fullName>
    </alternativeName>
</protein>
<comment type="similarity">
    <text evidence="2">Belongs to the HPPK family.</text>
</comment>
<evidence type="ECO:0000256" key="6">
    <source>
        <dbReference type="ARBA" id="ARBA00022741"/>
    </source>
</evidence>
<gene>
    <name evidence="14" type="primary">folK</name>
    <name evidence="14" type="ORF">IM532_03375</name>
</gene>
<evidence type="ECO:0000256" key="9">
    <source>
        <dbReference type="ARBA" id="ARBA00022909"/>
    </source>
</evidence>
<evidence type="ECO:0000256" key="2">
    <source>
        <dbReference type="ARBA" id="ARBA00005810"/>
    </source>
</evidence>
<dbReference type="Proteomes" id="UP000608754">
    <property type="component" value="Unassembled WGS sequence"/>
</dbReference>
<feature type="domain" description="7,8-dihydro-6-hydroxymethylpterin-pyrophosphokinase" evidence="13">
    <location>
        <begin position="8"/>
        <end position="130"/>
    </location>
</feature>
<dbReference type="GO" id="GO:0005524">
    <property type="term" value="F:ATP binding"/>
    <property type="evidence" value="ECO:0007669"/>
    <property type="project" value="UniProtKB-KW"/>
</dbReference>
<evidence type="ECO:0000259" key="13">
    <source>
        <dbReference type="Pfam" id="PF01288"/>
    </source>
</evidence>
<reference evidence="14" key="1">
    <citation type="submission" date="2020-10" db="EMBL/GenBank/DDBJ databases">
        <authorList>
            <person name="Lu T."/>
            <person name="Wang Q."/>
            <person name="Han X."/>
        </authorList>
    </citation>
    <scope>NUCLEOTIDE SEQUENCE</scope>
    <source>
        <strain evidence="14">WQ 117</strain>
    </source>
</reference>
<sequence length="136" mass="15722">MSNNIVTLLLGTNLGDKNSNLEIARSLITSEIGEIIKFSNILENDAEGFTTSNSFLNQKIEVSTEFSPIEMLNIVKKIEYSMGRIYEKPKEGELYIDRIIDIDILRYNNIYFFSDILTIPHNQIYTRDFIKDLSFI</sequence>